<keyword evidence="4" id="KW-1185">Reference proteome</keyword>
<dbReference type="EMBL" id="CP041730">
    <property type="protein sequence ID" value="QDQ27754.1"/>
    <property type="molecule type" value="Genomic_DNA"/>
</dbReference>
<keyword evidence="1" id="KW-0732">Signal</keyword>
<feature type="domain" description="Solute-binding protein family 3/N-terminal" evidence="2">
    <location>
        <begin position="68"/>
        <end position="293"/>
    </location>
</feature>
<dbReference type="Proteomes" id="UP000317550">
    <property type="component" value="Chromosome"/>
</dbReference>
<dbReference type="PANTHER" id="PTHR35936">
    <property type="entry name" value="MEMBRANE-BOUND LYTIC MUREIN TRANSGLYCOSYLASE F"/>
    <property type="match status" value="1"/>
</dbReference>
<dbReference type="AlphaFoldDB" id="A0A516SHX3"/>
<name>A0A516SHX3_9NEIS</name>
<gene>
    <name evidence="3" type="ORF">FNU76_16135</name>
</gene>
<dbReference type="Gene3D" id="3.40.190.10">
    <property type="entry name" value="Periplasmic binding protein-like II"/>
    <property type="match status" value="2"/>
</dbReference>
<sequence length="294" mass="32876">MACLPYGAFVQFSLRGRGRHRLILFAWVADDQPVGERTMHRCFAVLLYLALGLPAQAAIKGCISDVLLPPFGFFEQGSVKQEVVGLGVDVLQAILRREGQPPAEISVLPWRRCLRLVEAGALDIVLNVPTAQINPKPYFITEPYYAVHSIYFYSSKLHPTGIRLGNLEDLKRYQVCGLFGYSFEGYGIDSNTVDTGSKDYASLIRKLHAGRCDLFIDKREIVAGMYLLDPKLQAQIIDTVLVSQPLPEDSPMQFHFAVGRRSPGGEALRKQLDVGIIEMTQRGEIAKMMARYLR</sequence>
<evidence type="ECO:0000313" key="4">
    <source>
        <dbReference type="Proteomes" id="UP000317550"/>
    </source>
</evidence>
<evidence type="ECO:0000259" key="2">
    <source>
        <dbReference type="Pfam" id="PF00497"/>
    </source>
</evidence>
<evidence type="ECO:0000313" key="3">
    <source>
        <dbReference type="EMBL" id="QDQ27754.1"/>
    </source>
</evidence>
<organism evidence="3 4">
    <name type="scientific">Chitinimonas arctica</name>
    <dbReference type="NCBI Taxonomy" id="2594795"/>
    <lineage>
        <taxon>Bacteria</taxon>
        <taxon>Pseudomonadati</taxon>
        <taxon>Pseudomonadota</taxon>
        <taxon>Betaproteobacteria</taxon>
        <taxon>Neisseriales</taxon>
        <taxon>Chitinibacteraceae</taxon>
        <taxon>Chitinimonas</taxon>
    </lineage>
</organism>
<evidence type="ECO:0000256" key="1">
    <source>
        <dbReference type="ARBA" id="ARBA00022729"/>
    </source>
</evidence>
<protein>
    <submittedName>
        <fullName evidence="3">ABC transporter substrate-binding protein</fullName>
    </submittedName>
</protein>
<dbReference type="KEGG" id="cari:FNU76_16135"/>
<accession>A0A516SHX3</accession>
<dbReference type="OrthoDB" id="8779113at2"/>
<dbReference type="SUPFAM" id="SSF53850">
    <property type="entry name" value="Periplasmic binding protein-like II"/>
    <property type="match status" value="1"/>
</dbReference>
<dbReference type="PANTHER" id="PTHR35936:SF25">
    <property type="entry name" value="ABC TRANSPORTER SUBSTRATE-BINDING PROTEIN"/>
    <property type="match status" value="1"/>
</dbReference>
<dbReference type="Pfam" id="PF00497">
    <property type="entry name" value="SBP_bac_3"/>
    <property type="match status" value="1"/>
</dbReference>
<reference evidence="4" key="1">
    <citation type="submission" date="2019-07" db="EMBL/GenBank/DDBJ databases">
        <title>Chitinimonas sp. nov., isolated from Ny-Alesund, arctica soil.</title>
        <authorList>
            <person name="Xu Q."/>
            <person name="Peng F."/>
        </authorList>
    </citation>
    <scope>NUCLEOTIDE SEQUENCE [LARGE SCALE GENOMIC DNA]</scope>
    <source>
        <strain evidence="4">R3-44</strain>
    </source>
</reference>
<proteinExistence type="predicted"/>
<dbReference type="InterPro" id="IPR001638">
    <property type="entry name" value="Solute-binding_3/MltF_N"/>
</dbReference>